<dbReference type="Gene3D" id="1.20.58.340">
    <property type="entry name" value="Magnesium transport protein CorA, transmembrane region"/>
    <property type="match status" value="2"/>
</dbReference>
<dbReference type="InterPro" id="IPR045863">
    <property type="entry name" value="CorA_TM1_TM2"/>
</dbReference>
<evidence type="ECO:0000256" key="6">
    <source>
        <dbReference type="ARBA" id="ARBA00022989"/>
    </source>
</evidence>
<dbReference type="Pfam" id="PF01544">
    <property type="entry name" value="CorA"/>
    <property type="match status" value="1"/>
</dbReference>
<comment type="similarity">
    <text evidence="2 8">Belongs to the CorA metal ion transporter (MIT) (TC 1.A.35) family.</text>
</comment>
<keyword evidence="7 8" id="KW-0472">Membrane</keyword>
<comment type="function">
    <text evidence="8">Mediates influx of magnesium ions.</text>
</comment>
<feature type="compositionally biased region" description="Basic and acidic residues" evidence="9">
    <location>
        <begin position="1"/>
        <end position="18"/>
    </location>
</feature>
<feature type="transmembrane region" description="Helical" evidence="8">
    <location>
        <begin position="397"/>
        <end position="417"/>
    </location>
</feature>
<evidence type="ECO:0000256" key="1">
    <source>
        <dbReference type="ARBA" id="ARBA00004651"/>
    </source>
</evidence>
<dbReference type="CDD" id="cd12830">
    <property type="entry name" value="MtCorA-like"/>
    <property type="match status" value="1"/>
</dbReference>
<gene>
    <name evidence="8 10" type="primary">corA</name>
    <name evidence="10" type="ORF">ACFFHU_02255</name>
</gene>
<dbReference type="Proteomes" id="UP001589894">
    <property type="component" value="Unassembled WGS sequence"/>
</dbReference>
<keyword evidence="11" id="KW-1185">Reference proteome</keyword>
<organism evidence="10 11">
    <name type="scientific">Plantactinospora siamensis</name>
    <dbReference type="NCBI Taxonomy" id="555372"/>
    <lineage>
        <taxon>Bacteria</taxon>
        <taxon>Bacillati</taxon>
        <taxon>Actinomycetota</taxon>
        <taxon>Actinomycetes</taxon>
        <taxon>Micromonosporales</taxon>
        <taxon>Micromonosporaceae</taxon>
        <taxon>Plantactinospora</taxon>
    </lineage>
</organism>
<keyword evidence="8" id="KW-0406">Ion transport</keyword>
<evidence type="ECO:0000256" key="3">
    <source>
        <dbReference type="ARBA" id="ARBA00022448"/>
    </source>
</evidence>
<feature type="region of interest" description="Disordered" evidence="9">
    <location>
        <begin position="1"/>
        <end position="65"/>
    </location>
</feature>
<protein>
    <recommendedName>
        <fullName evidence="8">Magnesium transport protein CorA</fullName>
    </recommendedName>
</protein>
<keyword evidence="6 8" id="KW-1133">Transmembrane helix</keyword>
<dbReference type="InterPro" id="IPR045861">
    <property type="entry name" value="CorA_cytoplasmic_dom"/>
</dbReference>
<keyword evidence="5 8" id="KW-0812">Transmembrane</keyword>
<evidence type="ECO:0000256" key="4">
    <source>
        <dbReference type="ARBA" id="ARBA00022475"/>
    </source>
</evidence>
<comment type="caution">
    <text evidence="10">The sequence shown here is derived from an EMBL/GenBank/DDBJ whole genome shotgun (WGS) entry which is preliminary data.</text>
</comment>
<dbReference type="SUPFAM" id="SSF143865">
    <property type="entry name" value="CorA soluble domain-like"/>
    <property type="match status" value="1"/>
</dbReference>
<dbReference type="Gene3D" id="3.30.460.20">
    <property type="entry name" value="CorA soluble domain-like"/>
    <property type="match status" value="1"/>
</dbReference>
<proteinExistence type="inferred from homology"/>
<evidence type="ECO:0000256" key="9">
    <source>
        <dbReference type="SAM" id="MobiDB-lite"/>
    </source>
</evidence>
<evidence type="ECO:0000256" key="7">
    <source>
        <dbReference type="ARBA" id="ARBA00023136"/>
    </source>
</evidence>
<feature type="compositionally biased region" description="Gly residues" evidence="9">
    <location>
        <begin position="22"/>
        <end position="41"/>
    </location>
</feature>
<keyword evidence="8" id="KW-0460">Magnesium</keyword>
<accession>A0ABV6NQE4</accession>
<sequence>MAERIEQGHPRTAGEPRRPASGGAGRPASGGAGRPAAGGAGRPAADEPRGRTAAGEARGRGRPWTAPVRAVTRILAVDGQPRRAGETTQEERDSVVDCALYVDGERQPGTWHYADALAEARDRDNAFVWVGLHEPAARAMEGIAEAFGLHELAVEDAVKAEQRPKLERFGEISFLVLRTARYCEHDELTETSEVVETGQVMLFIGPNFAISVRHGDACKLAPVRADLESKRDLLEQGPWAVAYAVTDRVVDLYLDVADKIEDDLDELETQVFARYTSGRIQRIYQMKRELVEFKRAVIPLQRPMVQLTGQLSRSVPKEIRRYFRDVQDHLTRTVEQVNSYDDLLNSILQARLAQVTVEQNNDMRKIAAWAAIAAVPTAIAGVYGMNFKFMPELSWKYGYPGVWAVILGISFGLYRWFRRNGWL</sequence>
<evidence type="ECO:0000256" key="2">
    <source>
        <dbReference type="ARBA" id="ARBA00009765"/>
    </source>
</evidence>
<keyword evidence="3 8" id="KW-0813">Transport</keyword>
<name>A0ABV6NQE4_9ACTN</name>
<reference evidence="10 11" key="1">
    <citation type="submission" date="2024-09" db="EMBL/GenBank/DDBJ databases">
        <authorList>
            <person name="Sun Q."/>
            <person name="Mori K."/>
        </authorList>
    </citation>
    <scope>NUCLEOTIDE SEQUENCE [LARGE SCALE GENOMIC DNA]</scope>
    <source>
        <strain evidence="10 11">TBRC 2205</strain>
    </source>
</reference>
<dbReference type="InterPro" id="IPR002523">
    <property type="entry name" value="MgTranspt_CorA/ZnTranspt_ZntB"/>
</dbReference>
<dbReference type="EMBL" id="JBHLUE010000002">
    <property type="protein sequence ID" value="MFC0562996.1"/>
    <property type="molecule type" value="Genomic_DNA"/>
</dbReference>
<dbReference type="NCBIfam" id="TIGR00383">
    <property type="entry name" value="corA"/>
    <property type="match status" value="1"/>
</dbReference>
<dbReference type="RefSeq" id="WP_377335134.1">
    <property type="nucleotide sequence ID" value="NZ_JBHLUE010000002.1"/>
</dbReference>
<dbReference type="PANTHER" id="PTHR46494:SF1">
    <property type="entry name" value="CORA FAMILY METAL ION TRANSPORTER (EUROFUNG)"/>
    <property type="match status" value="1"/>
</dbReference>
<feature type="transmembrane region" description="Helical" evidence="8">
    <location>
        <begin position="366"/>
        <end position="385"/>
    </location>
</feature>
<evidence type="ECO:0000313" key="10">
    <source>
        <dbReference type="EMBL" id="MFC0562996.1"/>
    </source>
</evidence>
<evidence type="ECO:0000256" key="5">
    <source>
        <dbReference type="ARBA" id="ARBA00022692"/>
    </source>
</evidence>
<comment type="subcellular location">
    <subcellularLocation>
        <location evidence="1">Cell membrane</location>
        <topology evidence="1">Multi-pass membrane protein</topology>
    </subcellularLocation>
    <subcellularLocation>
        <location evidence="8">Membrane</location>
        <topology evidence="8">Multi-pass membrane protein</topology>
    </subcellularLocation>
</comment>
<evidence type="ECO:0000256" key="8">
    <source>
        <dbReference type="RuleBase" id="RU362010"/>
    </source>
</evidence>
<dbReference type="PANTHER" id="PTHR46494">
    <property type="entry name" value="CORA FAMILY METAL ION TRANSPORTER (EUROFUNG)"/>
    <property type="match status" value="1"/>
</dbReference>
<dbReference type="InterPro" id="IPR004488">
    <property type="entry name" value="Mg/Co-transport_prot_CorA"/>
</dbReference>
<evidence type="ECO:0000313" key="11">
    <source>
        <dbReference type="Proteomes" id="UP001589894"/>
    </source>
</evidence>
<dbReference type="SUPFAM" id="SSF144083">
    <property type="entry name" value="Magnesium transport protein CorA, transmembrane region"/>
    <property type="match status" value="1"/>
</dbReference>
<keyword evidence="4 8" id="KW-1003">Cell membrane</keyword>